<keyword evidence="3" id="KW-1185">Reference proteome</keyword>
<dbReference type="Proteomes" id="UP000652761">
    <property type="component" value="Unassembled WGS sequence"/>
</dbReference>
<proteinExistence type="predicted"/>
<comment type="caution">
    <text evidence="2">The sequence shown here is derived from an EMBL/GenBank/DDBJ whole genome shotgun (WGS) entry which is preliminary data.</text>
</comment>
<evidence type="ECO:0000313" key="3">
    <source>
        <dbReference type="Proteomes" id="UP000652761"/>
    </source>
</evidence>
<dbReference type="EMBL" id="NMUH01004724">
    <property type="protein sequence ID" value="MQM10620.1"/>
    <property type="molecule type" value="Genomic_DNA"/>
</dbReference>
<organism evidence="2 3">
    <name type="scientific">Colocasia esculenta</name>
    <name type="common">Wild taro</name>
    <name type="synonym">Arum esculentum</name>
    <dbReference type="NCBI Taxonomy" id="4460"/>
    <lineage>
        <taxon>Eukaryota</taxon>
        <taxon>Viridiplantae</taxon>
        <taxon>Streptophyta</taxon>
        <taxon>Embryophyta</taxon>
        <taxon>Tracheophyta</taxon>
        <taxon>Spermatophyta</taxon>
        <taxon>Magnoliopsida</taxon>
        <taxon>Liliopsida</taxon>
        <taxon>Araceae</taxon>
        <taxon>Aroideae</taxon>
        <taxon>Colocasieae</taxon>
        <taxon>Colocasia</taxon>
    </lineage>
</organism>
<evidence type="ECO:0000313" key="2">
    <source>
        <dbReference type="EMBL" id="MQM10620.1"/>
    </source>
</evidence>
<sequence>MTDVQVEKEREKSFPTWLRSRYELVLADDELEDMVRGGRSQRVSTSVGRGSTSPSTTGTASPSTSVVPADDQSAPM</sequence>
<reference evidence="2" key="1">
    <citation type="submission" date="2017-07" db="EMBL/GenBank/DDBJ databases">
        <title>Taro Niue Genome Assembly and Annotation.</title>
        <authorList>
            <person name="Atibalentja N."/>
            <person name="Keating K."/>
            <person name="Fields C.J."/>
        </authorList>
    </citation>
    <scope>NUCLEOTIDE SEQUENCE</scope>
    <source>
        <strain evidence="2">Niue_2</strain>
        <tissue evidence="2">Leaf</tissue>
    </source>
</reference>
<feature type="compositionally biased region" description="Low complexity" evidence="1">
    <location>
        <begin position="43"/>
        <end position="68"/>
    </location>
</feature>
<accession>A0A843X480</accession>
<name>A0A843X480_COLES</name>
<gene>
    <name evidence="2" type="ORF">Taro_043513</name>
</gene>
<evidence type="ECO:0000256" key="1">
    <source>
        <dbReference type="SAM" id="MobiDB-lite"/>
    </source>
</evidence>
<dbReference type="AlphaFoldDB" id="A0A843X480"/>
<protein>
    <submittedName>
        <fullName evidence="2">Uncharacterized protein</fullName>
    </submittedName>
</protein>
<feature type="region of interest" description="Disordered" evidence="1">
    <location>
        <begin position="31"/>
        <end position="76"/>
    </location>
</feature>